<evidence type="ECO:0000256" key="3">
    <source>
        <dbReference type="PROSITE-ProRule" id="PRU00703"/>
    </source>
</evidence>
<dbReference type="AlphaFoldDB" id="A0A834D8V5"/>
<accession>A0A834D8V5</accession>
<comment type="caution">
    <text evidence="6">The sequence shown here is derived from an EMBL/GenBank/DDBJ whole genome shotgun (WGS) entry which is preliminary data.</text>
</comment>
<reference evidence="6" key="2">
    <citation type="submission" date="2020-03" db="EMBL/GenBank/DDBJ databases">
        <title>Walnut 2.0.</title>
        <authorList>
            <person name="Marrano A."/>
            <person name="Britton M."/>
            <person name="Zimin A.V."/>
            <person name="Zaini P.A."/>
            <person name="Workman R."/>
            <person name="Puiu D."/>
            <person name="Bianco L."/>
            <person name="Allen B.J."/>
            <person name="Troggio M."/>
            <person name="Leslie C.A."/>
            <person name="Timp W."/>
            <person name="Dendekar A."/>
            <person name="Salzberg S.L."/>
            <person name="Neale D.B."/>
        </authorList>
    </citation>
    <scope>NUCLEOTIDE SEQUENCE</scope>
    <source>
        <tissue evidence="6">Leaves</tissue>
    </source>
</reference>
<dbReference type="PANTHER" id="PTHR13780">
    <property type="entry name" value="AMP-ACTIVATED PROTEIN KINASE, GAMMA REGULATORY SUBUNIT"/>
    <property type="match status" value="1"/>
</dbReference>
<dbReference type="SUPFAM" id="SSF54631">
    <property type="entry name" value="CBS-domain pair"/>
    <property type="match status" value="1"/>
</dbReference>
<dbReference type="PROSITE" id="PS51371">
    <property type="entry name" value="CBS"/>
    <property type="match status" value="1"/>
</dbReference>
<reference evidence="6" key="1">
    <citation type="submission" date="2015-10" db="EMBL/GenBank/DDBJ databases">
        <authorList>
            <person name="Martinez-Garcia P.J."/>
            <person name="Crepeau M.W."/>
            <person name="Puiu D."/>
            <person name="Gonzalez-Ibeas D."/>
            <person name="Whalen J."/>
            <person name="Stevens K."/>
            <person name="Paul R."/>
            <person name="Butterfield T."/>
            <person name="Britton M."/>
            <person name="Reagan R."/>
            <person name="Chakraborty S."/>
            <person name="Walawage S.L."/>
            <person name="Vasquez-Gross H.A."/>
            <person name="Cardeno C."/>
            <person name="Famula R."/>
            <person name="Pratt K."/>
            <person name="Kuruganti S."/>
            <person name="Aradhya M.K."/>
            <person name="Leslie C.A."/>
            <person name="Dandekar A.M."/>
            <person name="Salzberg S.L."/>
            <person name="Wegrzyn J.L."/>
            <person name="Langley C.H."/>
            <person name="Neale D.B."/>
        </authorList>
    </citation>
    <scope>NUCLEOTIDE SEQUENCE</scope>
    <source>
        <tissue evidence="6">Leaves</tissue>
    </source>
</reference>
<gene>
    <name evidence="6" type="ORF">F2P56_005240</name>
</gene>
<proteinExistence type="predicted"/>
<feature type="domain" description="CBS" evidence="5">
    <location>
        <begin position="371"/>
        <end position="429"/>
    </location>
</feature>
<protein>
    <recommendedName>
        <fullName evidence="5">CBS domain-containing protein</fullName>
    </recommendedName>
</protein>
<sequence>TTTAPTTPSTTVFTPSKLFPADYIFLSSFCMAVSFLANVVSDLCLGKPALRSLPISATVADALAALKNTDDNFISVWDCVDHSAKVEFGDDNVGVGRECRCVGKVCMVDVICYLCRDENLLSPSAALKAPVSAILPKIPGLVRHLEPSSRLWEAIDLILQGAQNLVVPIQTELSSYSRRKQLQKPSTTGPTTIHNGREFCWLTQEDVIRFLLGSIGLFSPLPALSVDTLGIITTDILAIDYYSPASSAIGAISRSLSEQTSVAVVDGDGGLIGEISPFTLACCDETVAAAITTLSSGDLMAYIDCGGPPEDLVRVVKARLKEKNLEGMLEEFNILTASGTSSSSSSSDEESLLSTSRSGRYSRSMSYSARMVRRAEAIVCHPKSSLVAVMIQAIAHRVNYVWVVEDDCSLVGIVTFCNMLKIFREHLETMGWKG</sequence>
<organism evidence="6 7">
    <name type="scientific">Juglans regia</name>
    <name type="common">English walnut</name>
    <dbReference type="NCBI Taxonomy" id="51240"/>
    <lineage>
        <taxon>Eukaryota</taxon>
        <taxon>Viridiplantae</taxon>
        <taxon>Streptophyta</taxon>
        <taxon>Embryophyta</taxon>
        <taxon>Tracheophyta</taxon>
        <taxon>Spermatophyta</taxon>
        <taxon>Magnoliopsida</taxon>
        <taxon>eudicotyledons</taxon>
        <taxon>Gunneridae</taxon>
        <taxon>Pentapetalae</taxon>
        <taxon>rosids</taxon>
        <taxon>fabids</taxon>
        <taxon>Fagales</taxon>
        <taxon>Juglandaceae</taxon>
        <taxon>Juglans</taxon>
    </lineage>
</organism>
<dbReference type="InterPro" id="IPR046342">
    <property type="entry name" value="CBS_dom_sf"/>
</dbReference>
<keyword evidence="2 3" id="KW-0129">CBS domain</keyword>
<evidence type="ECO:0000259" key="5">
    <source>
        <dbReference type="PROSITE" id="PS51371"/>
    </source>
</evidence>
<evidence type="ECO:0000313" key="6">
    <source>
        <dbReference type="EMBL" id="KAF5478701.1"/>
    </source>
</evidence>
<evidence type="ECO:0000313" key="7">
    <source>
        <dbReference type="Proteomes" id="UP000619265"/>
    </source>
</evidence>
<dbReference type="Pfam" id="PF00571">
    <property type="entry name" value="CBS"/>
    <property type="match status" value="1"/>
</dbReference>
<evidence type="ECO:0000256" key="4">
    <source>
        <dbReference type="SAM" id="MobiDB-lite"/>
    </source>
</evidence>
<name>A0A834D8V5_JUGRE</name>
<evidence type="ECO:0000256" key="1">
    <source>
        <dbReference type="ARBA" id="ARBA00022737"/>
    </source>
</evidence>
<dbReference type="InterPro" id="IPR050511">
    <property type="entry name" value="AMPK_gamma/SDS23_families"/>
</dbReference>
<dbReference type="Proteomes" id="UP000619265">
    <property type="component" value="Unassembled WGS sequence"/>
</dbReference>
<dbReference type="Gramene" id="Jr02_22300_p1">
    <property type="protein sequence ID" value="cds.Jr02_22300_p1"/>
    <property type="gene ID" value="Jr02_22300"/>
</dbReference>
<dbReference type="Gene3D" id="3.10.580.10">
    <property type="entry name" value="CBS-domain"/>
    <property type="match status" value="1"/>
</dbReference>
<dbReference type="EMBL" id="LIHL02000002">
    <property type="protein sequence ID" value="KAF5478701.1"/>
    <property type="molecule type" value="Genomic_DNA"/>
</dbReference>
<feature type="region of interest" description="Disordered" evidence="4">
    <location>
        <begin position="338"/>
        <end position="357"/>
    </location>
</feature>
<keyword evidence="1" id="KW-0677">Repeat</keyword>
<evidence type="ECO:0000256" key="2">
    <source>
        <dbReference type="ARBA" id="ARBA00023122"/>
    </source>
</evidence>
<dbReference type="InterPro" id="IPR000644">
    <property type="entry name" value="CBS_dom"/>
</dbReference>
<dbReference type="PANTHER" id="PTHR13780:SF128">
    <property type="entry name" value="CBS DOMAIN-CONTAINING PROTEIN"/>
    <property type="match status" value="1"/>
</dbReference>
<feature type="non-terminal residue" evidence="6">
    <location>
        <position position="434"/>
    </location>
</feature>